<dbReference type="PIRSF" id="PIRSF032442">
    <property type="entry name" value="UCP032442"/>
    <property type="match status" value="1"/>
</dbReference>
<dbReference type="InterPro" id="IPR039563">
    <property type="entry name" value="Peptidase_C39_single_dom"/>
</dbReference>
<dbReference type="Proteomes" id="UP000242656">
    <property type="component" value="Unassembled WGS sequence"/>
</dbReference>
<accession>A0A2B0M3A6</accession>
<evidence type="ECO:0000313" key="2">
    <source>
        <dbReference type="EMBL" id="PFK40698.1"/>
    </source>
</evidence>
<dbReference type="InterPro" id="IPR039564">
    <property type="entry name" value="Peptidase_C39-like"/>
</dbReference>
<organism evidence="2 3">
    <name type="scientific">Bacillus cereus</name>
    <dbReference type="NCBI Taxonomy" id="1396"/>
    <lineage>
        <taxon>Bacteria</taxon>
        <taxon>Bacillati</taxon>
        <taxon>Bacillota</taxon>
        <taxon>Bacilli</taxon>
        <taxon>Bacillales</taxon>
        <taxon>Bacillaceae</taxon>
        <taxon>Bacillus</taxon>
        <taxon>Bacillus cereus group</taxon>
    </lineage>
</organism>
<evidence type="ECO:0000259" key="1">
    <source>
        <dbReference type="Pfam" id="PF13529"/>
    </source>
</evidence>
<dbReference type="PANTHER" id="PTHR37806">
    <property type="entry name" value="LMO0724 PROTEIN"/>
    <property type="match status" value="1"/>
</dbReference>
<dbReference type="AlphaFoldDB" id="A0A2B0M3A6"/>
<comment type="caution">
    <text evidence="2">The sequence shown here is derived from an EMBL/GenBank/DDBJ whole genome shotgun (WGS) entry which is preliminary data.</text>
</comment>
<dbReference type="Pfam" id="PF13529">
    <property type="entry name" value="Peptidase_C39_2"/>
    <property type="match status" value="1"/>
</dbReference>
<dbReference type="PANTHER" id="PTHR37806:SF1">
    <property type="entry name" value="PEPTIDASE C39-LIKE DOMAIN-CONTAINING PROTEIN"/>
    <property type="match status" value="1"/>
</dbReference>
<feature type="domain" description="Peptidase C39-like" evidence="1">
    <location>
        <begin position="29"/>
        <end position="188"/>
    </location>
</feature>
<dbReference type="CDD" id="cd02549">
    <property type="entry name" value="Peptidase_C39A"/>
    <property type="match status" value="1"/>
</dbReference>
<dbReference type="Gene3D" id="3.90.70.10">
    <property type="entry name" value="Cysteine proteinases"/>
    <property type="match status" value="1"/>
</dbReference>
<sequence>MDQKASQYKIQQVKQETVNPLPEKIVLSHVPFIRQLPELKRGCEVTSLAMLLQSANIEVDKMRLAKEIHKVPFRIGKKRGHPNEGFVGNIYTYSYPGYGVYHKPIYKLAQQYLGERAIDLTGKDIESIYTQIRSGIPVLVITNATFRRLSDGHFRNWDTPQGIVRITYYEHSVIVTGYDKEKVYFHNPLGTEPHTAVSKNEFQTAWEQMGKQAISYQKELK</sequence>
<dbReference type="EMBL" id="NUWN01000048">
    <property type="protein sequence ID" value="PFK40698.1"/>
    <property type="molecule type" value="Genomic_DNA"/>
</dbReference>
<evidence type="ECO:0000313" key="3">
    <source>
        <dbReference type="Proteomes" id="UP000242656"/>
    </source>
</evidence>
<reference evidence="2 3" key="1">
    <citation type="submission" date="2017-09" db="EMBL/GenBank/DDBJ databases">
        <title>Large-scale bioinformatics analysis of Bacillus genomes uncovers conserved roles of natural products in bacterial physiology.</title>
        <authorList>
            <consortium name="Agbiome Team Llc"/>
            <person name="Bleich R.M."/>
            <person name="Grubbs K.J."/>
            <person name="Santa Maria K.C."/>
            <person name="Allen S.E."/>
            <person name="Farag S."/>
            <person name="Shank E.A."/>
            <person name="Bowers A."/>
        </authorList>
    </citation>
    <scope>NUCLEOTIDE SEQUENCE [LARGE SCALE GENOMIC DNA]</scope>
    <source>
        <strain evidence="2 3">AFS083043</strain>
    </source>
</reference>
<gene>
    <name evidence="2" type="ORF">COI93_13015</name>
</gene>
<proteinExistence type="predicted"/>
<dbReference type="InterPro" id="IPR016997">
    <property type="entry name" value="UCP032442"/>
</dbReference>
<dbReference type="SUPFAM" id="SSF54001">
    <property type="entry name" value="Cysteine proteinases"/>
    <property type="match status" value="1"/>
</dbReference>
<protein>
    <recommendedName>
        <fullName evidence="1">Peptidase C39-like domain-containing protein</fullName>
    </recommendedName>
</protein>
<dbReference type="InterPro" id="IPR038765">
    <property type="entry name" value="Papain-like_cys_pep_sf"/>
</dbReference>
<name>A0A2B0M3A6_BACCE</name>